<dbReference type="PATRIC" id="fig|1202534.3.peg.893"/>
<keyword evidence="2" id="KW-1185">Reference proteome</keyword>
<dbReference type="AlphaFoldDB" id="R9CDX0"/>
<dbReference type="Proteomes" id="UP000013988">
    <property type="component" value="Unassembled WGS sequence"/>
</dbReference>
<organism evidence="1 2">
    <name type="scientific">Clostridium sartagoforme AAU1</name>
    <dbReference type="NCBI Taxonomy" id="1202534"/>
    <lineage>
        <taxon>Bacteria</taxon>
        <taxon>Bacillati</taxon>
        <taxon>Bacillota</taxon>
        <taxon>Clostridia</taxon>
        <taxon>Eubacteriales</taxon>
        <taxon>Clostridiaceae</taxon>
        <taxon>Clostridium</taxon>
    </lineage>
</organism>
<dbReference type="RefSeq" id="WP_016206354.1">
    <property type="nucleotide sequence ID" value="NZ_ASRV01000048.1"/>
</dbReference>
<proteinExistence type="predicted"/>
<evidence type="ECO:0000313" key="2">
    <source>
        <dbReference type="Proteomes" id="UP000013988"/>
    </source>
</evidence>
<accession>R9CDX0</accession>
<reference evidence="1 2" key="1">
    <citation type="submission" date="2013-03" db="EMBL/GenBank/DDBJ databases">
        <title>Whole genome shotgun sequencing of Clostridium sartagoforme AAU1.</title>
        <authorList>
            <person name="Joshi C.G."/>
            <person name="Duggirala S.M."/>
            <person name="Nathani N.M."/>
            <person name="Bhatt V.D."/>
            <person name="Patel A.K."/>
            <person name="Pandya P.R."/>
            <person name="KaPatel J.A."/>
        </authorList>
    </citation>
    <scope>NUCLEOTIDE SEQUENCE [LARGE SCALE GENOMIC DNA]</scope>
    <source>
        <strain evidence="1 2">AAU1</strain>
    </source>
</reference>
<dbReference type="EMBL" id="ASRV01000048">
    <property type="protein sequence ID" value="EOR27463.1"/>
    <property type="molecule type" value="Genomic_DNA"/>
</dbReference>
<gene>
    <name evidence="1" type="ORF">A500_04476</name>
</gene>
<sequence>MNETINKLQHELGIEFYYISRDEGVCPCVVYNYKKELLISDMKKESSSHDFFFILIINEKVNKTVEKFEEILLNNLFRNIAVNQSVTTKEGFIQVSITASKNI</sequence>
<dbReference type="OrthoDB" id="1919831at2"/>
<name>R9CDX0_9CLOT</name>
<protein>
    <submittedName>
        <fullName evidence="1">Uncharacterized protein</fullName>
    </submittedName>
</protein>
<comment type="caution">
    <text evidence="1">The sequence shown here is derived from an EMBL/GenBank/DDBJ whole genome shotgun (WGS) entry which is preliminary data.</text>
</comment>
<evidence type="ECO:0000313" key="1">
    <source>
        <dbReference type="EMBL" id="EOR27463.1"/>
    </source>
</evidence>